<organism evidence="5 6">
    <name type="scientific">Tianweitania aestuarii</name>
    <dbReference type="NCBI Taxonomy" id="2814886"/>
    <lineage>
        <taxon>Bacteria</taxon>
        <taxon>Pseudomonadati</taxon>
        <taxon>Pseudomonadota</taxon>
        <taxon>Alphaproteobacteria</taxon>
        <taxon>Hyphomicrobiales</taxon>
        <taxon>Phyllobacteriaceae</taxon>
        <taxon>Tianweitania</taxon>
    </lineage>
</organism>
<keyword evidence="6" id="KW-1185">Reference proteome</keyword>
<gene>
    <name evidence="5" type="ORF">JYU29_14290</name>
</gene>
<proteinExistence type="predicted"/>
<protein>
    <submittedName>
        <fullName evidence="5">Winged helix-turn-helix transcriptional regulator</fullName>
    </submittedName>
</protein>
<dbReference type="InterPro" id="IPR023187">
    <property type="entry name" value="Tscrpt_reg_MarR-type_CS"/>
</dbReference>
<dbReference type="EMBL" id="JAFMNX010000003">
    <property type="protein sequence ID" value="MBS9721856.1"/>
    <property type="molecule type" value="Genomic_DNA"/>
</dbReference>
<evidence type="ECO:0000256" key="2">
    <source>
        <dbReference type="ARBA" id="ARBA00023125"/>
    </source>
</evidence>
<dbReference type="SMART" id="SM00347">
    <property type="entry name" value="HTH_MARR"/>
    <property type="match status" value="1"/>
</dbReference>
<keyword evidence="3" id="KW-0804">Transcription</keyword>
<dbReference type="Pfam" id="PF12802">
    <property type="entry name" value="MarR_2"/>
    <property type="match status" value="1"/>
</dbReference>
<dbReference type="PROSITE" id="PS01117">
    <property type="entry name" value="HTH_MARR_1"/>
    <property type="match status" value="1"/>
</dbReference>
<evidence type="ECO:0000256" key="3">
    <source>
        <dbReference type="ARBA" id="ARBA00023163"/>
    </source>
</evidence>
<keyword evidence="1" id="KW-0805">Transcription regulation</keyword>
<dbReference type="Gene3D" id="1.10.10.10">
    <property type="entry name" value="Winged helix-like DNA-binding domain superfamily/Winged helix DNA-binding domain"/>
    <property type="match status" value="1"/>
</dbReference>
<accession>A0ABS5RXV8</accession>
<sequence length="161" mass="17611">MPDIAETEADPERRKVETRIWLQILSLESTVFSRLNSALSAHHGLSVAKFEFLAQVERYPDGISLGQISANLKVTSGNVSGLVRRLLADGLITKTMSQDDRRSFIVRFTPEGKAAFDEANRLHAQKLANCFAGAPMSELQASLGALRALSVRIQGNADDQT</sequence>
<evidence type="ECO:0000259" key="4">
    <source>
        <dbReference type="PROSITE" id="PS50995"/>
    </source>
</evidence>
<dbReference type="PANTHER" id="PTHR33164:SF57">
    <property type="entry name" value="MARR-FAMILY TRANSCRIPTIONAL REGULATOR"/>
    <property type="match status" value="1"/>
</dbReference>
<dbReference type="SUPFAM" id="SSF46785">
    <property type="entry name" value="Winged helix' DNA-binding domain"/>
    <property type="match status" value="1"/>
</dbReference>
<dbReference type="PROSITE" id="PS50995">
    <property type="entry name" value="HTH_MARR_2"/>
    <property type="match status" value="1"/>
</dbReference>
<keyword evidence="2" id="KW-0238">DNA-binding</keyword>
<dbReference type="InterPro" id="IPR000835">
    <property type="entry name" value="HTH_MarR-typ"/>
</dbReference>
<reference evidence="5 6" key="1">
    <citation type="submission" date="2021-03" db="EMBL/GenBank/DDBJ databases">
        <title>Tianweitania aestuarii sp. nov., isolated from a tidal flat.</title>
        <authorList>
            <person name="Park S."/>
            <person name="Yoon J.-H."/>
        </authorList>
    </citation>
    <scope>NUCLEOTIDE SEQUENCE [LARGE SCALE GENOMIC DNA]</scope>
    <source>
        <strain evidence="5 6">BSSL-BM11</strain>
    </source>
</reference>
<name>A0ABS5RXV8_9HYPH</name>
<dbReference type="PANTHER" id="PTHR33164">
    <property type="entry name" value="TRANSCRIPTIONAL REGULATOR, MARR FAMILY"/>
    <property type="match status" value="1"/>
</dbReference>
<feature type="domain" description="HTH marR-type" evidence="4">
    <location>
        <begin position="17"/>
        <end position="155"/>
    </location>
</feature>
<dbReference type="InterPro" id="IPR036388">
    <property type="entry name" value="WH-like_DNA-bd_sf"/>
</dbReference>
<comment type="caution">
    <text evidence="5">The sequence shown here is derived from an EMBL/GenBank/DDBJ whole genome shotgun (WGS) entry which is preliminary data.</text>
</comment>
<evidence type="ECO:0000313" key="6">
    <source>
        <dbReference type="Proteomes" id="UP001297272"/>
    </source>
</evidence>
<dbReference type="RefSeq" id="WP_213985470.1">
    <property type="nucleotide sequence ID" value="NZ_JAFMNX010000003.1"/>
</dbReference>
<dbReference type="Proteomes" id="UP001297272">
    <property type="component" value="Unassembled WGS sequence"/>
</dbReference>
<dbReference type="InterPro" id="IPR039422">
    <property type="entry name" value="MarR/SlyA-like"/>
</dbReference>
<evidence type="ECO:0000256" key="1">
    <source>
        <dbReference type="ARBA" id="ARBA00023015"/>
    </source>
</evidence>
<dbReference type="InterPro" id="IPR036390">
    <property type="entry name" value="WH_DNA-bd_sf"/>
</dbReference>
<evidence type="ECO:0000313" key="5">
    <source>
        <dbReference type="EMBL" id="MBS9721856.1"/>
    </source>
</evidence>